<feature type="transmembrane region" description="Helical" evidence="1">
    <location>
        <begin position="31"/>
        <end position="49"/>
    </location>
</feature>
<protein>
    <recommendedName>
        <fullName evidence="4">SMODS and SLOG-associating 2TM effector domain-containing protein</fullName>
    </recommendedName>
</protein>
<keyword evidence="1" id="KW-0812">Transmembrane</keyword>
<organism evidence="2 3">
    <name type="scientific">Mesorhizobium qingshengii</name>
    <dbReference type="NCBI Taxonomy" id="1165689"/>
    <lineage>
        <taxon>Bacteria</taxon>
        <taxon>Pseudomonadati</taxon>
        <taxon>Pseudomonadota</taxon>
        <taxon>Alphaproteobacteria</taxon>
        <taxon>Hyphomicrobiales</taxon>
        <taxon>Phyllobacteriaceae</taxon>
        <taxon>Mesorhizobium</taxon>
    </lineage>
</organism>
<reference evidence="2 3" key="1">
    <citation type="submission" date="2016-10" db="EMBL/GenBank/DDBJ databases">
        <authorList>
            <person name="de Groot N.N."/>
        </authorList>
    </citation>
    <scope>NUCLEOTIDE SEQUENCE [LARGE SCALE GENOMIC DNA]</scope>
    <source>
        <strain evidence="2 3">CGMCC 1.12097</strain>
    </source>
</reference>
<dbReference type="EMBL" id="FMXM01000014">
    <property type="protein sequence ID" value="SDA90445.1"/>
    <property type="molecule type" value="Genomic_DNA"/>
</dbReference>
<sequence length="185" mass="20906">MANAMREPSKINFDALRNAIYHTARRNYYDFLNRFMSLLVVAAGAGAVADFERFFASPALLAFVATMAGLFQLVFDFGGKARTHEFLQRRFYELTAEIAQAEKPTPSKIRDWEAALKRLYAEEPPPMRAMDAIAYNAAAESLGSDKAKRIYVTSWQSFNRYWWEFNGADFPYVSDVKAKGASPSA</sequence>
<evidence type="ECO:0000256" key="1">
    <source>
        <dbReference type="SAM" id="Phobius"/>
    </source>
</evidence>
<evidence type="ECO:0008006" key="4">
    <source>
        <dbReference type="Google" id="ProtNLM"/>
    </source>
</evidence>
<dbReference type="Proteomes" id="UP000198588">
    <property type="component" value="Unassembled WGS sequence"/>
</dbReference>
<evidence type="ECO:0000313" key="3">
    <source>
        <dbReference type="Proteomes" id="UP000198588"/>
    </source>
</evidence>
<evidence type="ECO:0000313" key="2">
    <source>
        <dbReference type="EMBL" id="SDA90445.1"/>
    </source>
</evidence>
<keyword evidence="1" id="KW-0472">Membrane</keyword>
<accession>A0A1G5Z7S3</accession>
<name>A0A1G5Z7S3_9HYPH</name>
<dbReference type="STRING" id="1165689.SAMN02927914_04353"/>
<keyword evidence="1" id="KW-1133">Transmembrane helix</keyword>
<gene>
    <name evidence="2" type="ORF">SAMN02927914_04353</name>
</gene>
<proteinExistence type="predicted"/>
<feature type="transmembrane region" description="Helical" evidence="1">
    <location>
        <begin position="55"/>
        <end position="75"/>
    </location>
</feature>
<dbReference type="AlphaFoldDB" id="A0A1G5Z7S3"/>